<dbReference type="Proteomes" id="UP000426246">
    <property type="component" value="Chromosome"/>
</dbReference>
<dbReference type="EMBL" id="CP034235">
    <property type="protein sequence ID" value="QGQ97214.1"/>
    <property type="molecule type" value="Genomic_DNA"/>
</dbReference>
<accession>A0A6B8RN70</accession>
<dbReference type="OrthoDB" id="9959913at2"/>
<reference evidence="2" key="1">
    <citation type="submission" date="2018-11" db="EMBL/GenBank/DDBJ databases">
        <title>Complete genome sequence of Paenibacillus sp. ML311-T8.</title>
        <authorList>
            <person name="Nam Y.-D."/>
            <person name="Kang J."/>
            <person name="Chung W.-H."/>
            <person name="Park Y.S."/>
        </authorList>
    </citation>
    <scope>NUCLEOTIDE SEQUENCE [LARGE SCALE GENOMIC DNA]</scope>
    <source>
        <strain evidence="2">ML311-T8</strain>
    </source>
</reference>
<protein>
    <submittedName>
        <fullName evidence="1">Uncharacterized protein</fullName>
    </submittedName>
</protein>
<keyword evidence="2" id="KW-1185">Reference proteome</keyword>
<name>A0A6B8RN70_9BACL</name>
<organism evidence="1 2">
    <name type="scientific">Paenibacillus psychroresistens</name>
    <dbReference type="NCBI Taxonomy" id="1778678"/>
    <lineage>
        <taxon>Bacteria</taxon>
        <taxon>Bacillati</taxon>
        <taxon>Bacillota</taxon>
        <taxon>Bacilli</taxon>
        <taxon>Bacillales</taxon>
        <taxon>Paenibacillaceae</taxon>
        <taxon>Paenibacillus</taxon>
    </lineage>
</organism>
<evidence type="ECO:0000313" key="2">
    <source>
        <dbReference type="Proteomes" id="UP000426246"/>
    </source>
</evidence>
<dbReference type="KEGG" id="ppsc:EHS13_21165"/>
<proteinExistence type="predicted"/>
<gene>
    <name evidence="1" type="ORF">EHS13_21165</name>
</gene>
<dbReference type="AlphaFoldDB" id="A0A6B8RN70"/>
<sequence length="112" mass="13097">MGTQALWLTNQEKVEVESIIDSNPSMKYESLVFMAKKEDGSVIMIDRRDIILDEEQVLIDELADILYSSKTPVHNERYSIIMKQFIFKGVPYVKRLWDRKPQQQTLELFDAG</sequence>
<evidence type="ECO:0000313" key="1">
    <source>
        <dbReference type="EMBL" id="QGQ97214.1"/>
    </source>
</evidence>